<evidence type="ECO:0000313" key="3">
    <source>
        <dbReference type="Proteomes" id="UP001470230"/>
    </source>
</evidence>
<comment type="caution">
    <text evidence="2">The sequence shown here is derived from an EMBL/GenBank/DDBJ whole genome shotgun (WGS) entry which is preliminary data.</text>
</comment>
<name>A0ABR2KTN8_9EUKA</name>
<proteinExistence type="predicted"/>
<evidence type="ECO:0008006" key="4">
    <source>
        <dbReference type="Google" id="ProtNLM"/>
    </source>
</evidence>
<keyword evidence="3" id="KW-1185">Reference proteome</keyword>
<accession>A0ABR2KTN8</accession>
<feature type="coiled-coil region" evidence="1">
    <location>
        <begin position="234"/>
        <end position="275"/>
    </location>
</feature>
<dbReference type="Proteomes" id="UP001470230">
    <property type="component" value="Unassembled WGS sequence"/>
</dbReference>
<protein>
    <recommendedName>
        <fullName evidence="4">MIF4G domain-containing protein</fullName>
    </recommendedName>
</protein>
<gene>
    <name evidence="2" type="ORF">M9Y10_022923</name>
</gene>
<reference evidence="2 3" key="1">
    <citation type="submission" date="2024-04" db="EMBL/GenBank/DDBJ databases">
        <title>Tritrichomonas musculus Genome.</title>
        <authorList>
            <person name="Alves-Ferreira E."/>
            <person name="Grigg M."/>
            <person name="Lorenzi H."/>
            <person name="Galac M."/>
        </authorList>
    </citation>
    <scope>NUCLEOTIDE SEQUENCE [LARGE SCALE GENOMIC DNA]</scope>
    <source>
        <strain evidence="2 3">EAF2021</strain>
    </source>
</reference>
<keyword evidence="1" id="KW-0175">Coiled coil</keyword>
<organism evidence="2 3">
    <name type="scientific">Tritrichomonas musculus</name>
    <dbReference type="NCBI Taxonomy" id="1915356"/>
    <lineage>
        <taxon>Eukaryota</taxon>
        <taxon>Metamonada</taxon>
        <taxon>Parabasalia</taxon>
        <taxon>Tritrichomonadida</taxon>
        <taxon>Tritrichomonadidae</taxon>
        <taxon>Tritrichomonas</taxon>
    </lineage>
</organism>
<evidence type="ECO:0000313" key="2">
    <source>
        <dbReference type="EMBL" id="KAK8894489.1"/>
    </source>
</evidence>
<evidence type="ECO:0000256" key="1">
    <source>
        <dbReference type="SAM" id="Coils"/>
    </source>
</evidence>
<dbReference type="EMBL" id="JAPFFF010000003">
    <property type="protein sequence ID" value="KAK8894489.1"/>
    <property type="molecule type" value="Genomic_DNA"/>
</dbReference>
<sequence>MDLETRNQLLDTTCRMLLAFFDTEIKINDDKTQETQEIQESLENSDIFFDEKEIQPEDSPINIGEKSINPEKSQNYEYSADQKVIDHFKTLIENKFYSLNNCKTQSLIKYIKRNGESHLAEFFYLFLRLLTNQHKDKIIRAALILRDFLCNRQSLLSLFNALVLINHDCKISNDIIENIIVVLQILHSFQCLNFNDLNIAITNLSNSKTLSFNFQDETLKYIENDIFPLPKEKNIKKERQIQLLQNENNDLKDNISLLKKEIISLREKVDLQKDKTTDQDKSKRVNNGIFDEMIKVSKITPNNRKYSEKYYGIMTSAFLVGESCYNILQKYLPIPHESKIREKMYPIIREYINDLLNKDNCDNIIKSLKMV</sequence>